<name>A0ACB9KSG3_BAUVA</name>
<comment type="caution">
    <text evidence="1">The sequence shown here is derived from an EMBL/GenBank/DDBJ whole genome shotgun (WGS) entry which is preliminary data.</text>
</comment>
<evidence type="ECO:0000313" key="1">
    <source>
        <dbReference type="EMBL" id="KAI4300090.1"/>
    </source>
</evidence>
<proteinExistence type="predicted"/>
<sequence>MHTVTRMAIKIMGNMILIKIRFVLLECLFSFPRHGGTCRLDLPHNALLCMKDPAMKYMNGPPLGISPSNLLYEKLMYLRSWSDSKDFGISPNKLFWERSSICRLTNWAIESGISPCNLLCAKERFCKFCKLPILVGMLPEI</sequence>
<evidence type="ECO:0000313" key="2">
    <source>
        <dbReference type="Proteomes" id="UP000828941"/>
    </source>
</evidence>
<protein>
    <submittedName>
        <fullName evidence="1">Uncharacterized protein</fullName>
    </submittedName>
</protein>
<gene>
    <name evidence="1" type="ORF">L6164_033506</name>
</gene>
<keyword evidence="2" id="KW-1185">Reference proteome</keyword>
<dbReference type="Proteomes" id="UP000828941">
    <property type="component" value="Chromosome 13"/>
</dbReference>
<reference evidence="1 2" key="1">
    <citation type="journal article" date="2022" name="DNA Res.">
        <title>Chromosomal-level genome assembly of the orchid tree Bauhinia variegata (Leguminosae; Cercidoideae) supports the allotetraploid origin hypothesis of Bauhinia.</title>
        <authorList>
            <person name="Zhong Y."/>
            <person name="Chen Y."/>
            <person name="Zheng D."/>
            <person name="Pang J."/>
            <person name="Liu Y."/>
            <person name="Luo S."/>
            <person name="Meng S."/>
            <person name="Qian L."/>
            <person name="Wei D."/>
            <person name="Dai S."/>
            <person name="Zhou R."/>
        </authorList>
    </citation>
    <scope>NUCLEOTIDE SEQUENCE [LARGE SCALE GENOMIC DNA]</scope>
    <source>
        <strain evidence="1">BV-YZ2020</strain>
    </source>
</reference>
<accession>A0ACB9KSG3</accession>
<dbReference type="EMBL" id="CM039438">
    <property type="protein sequence ID" value="KAI4300090.1"/>
    <property type="molecule type" value="Genomic_DNA"/>
</dbReference>
<organism evidence="1 2">
    <name type="scientific">Bauhinia variegata</name>
    <name type="common">Purple orchid tree</name>
    <name type="synonym">Phanera variegata</name>
    <dbReference type="NCBI Taxonomy" id="167791"/>
    <lineage>
        <taxon>Eukaryota</taxon>
        <taxon>Viridiplantae</taxon>
        <taxon>Streptophyta</taxon>
        <taxon>Embryophyta</taxon>
        <taxon>Tracheophyta</taxon>
        <taxon>Spermatophyta</taxon>
        <taxon>Magnoliopsida</taxon>
        <taxon>eudicotyledons</taxon>
        <taxon>Gunneridae</taxon>
        <taxon>Pentapetalae</taxon>
        <taxon>rosids</taxon>
        <taxon>fabids</taxon>
        <taxon>Fabales</taxon>
        <taxon>Fabaceae</taxon>
        <taxon>Cercidoideae</taxon>
        <taxon>Cercideae</taxon>
        <taxon>Bauhiniinae</taxon>
        <taxon>Bauhinia</taxon>
    </lineage>
</organism>